<feature type="signal peptide" evidence="1">
    <location>
        <begin position="1"/>
        <end position="19"/>
    </location>
</feature>
<gene>
    <name evidence="2" type="ORF">M0811_00261</name>
</gene>
<dbReference type="GO" id="GO:0016985">
    <property type="term" value="F:mannan endo-1,4-beta-mannosidase activity"/>
    <property type="evidence" value="ECO:0007669"/>
    <property type="project" value="UniProtKB-EC"/>
</dbReference>
<protein>
    <recommendedName>
        <fullName evidence="4">DUF5060 domain-containing protein</fullName>
    </recommendedName>
</protein>
<dbReference type="PANTHER" id="PTHR31451">
    <property type="match status" value="1"/>
</dbReference>
<keyword evidence="1" id="KW-0732">Signal</keyword>
<name>A0A9Q0LNR8_ANAIG</name>
<reference evidence="2" key="1">
    <citation type="submission" date="2022-10" db="EMBL/GenBank/DDBJ databases">
        <title>Novel sulphate-reducing endosymbionts in the free-living metamonad Anaeramoeba.</title>
        <authorList>
            <person name="Jerlstrom-Hultqvist J."/>
            <person name="Cepicka I."/>
            <person name="Gallot-Lavallee L."/>
            <person name="Salas-Leiva D."/>
            <person name="Curtis B.A."/>
            <person name="Zahonova K."/>
            <person name="Pipaliya S."/>
            <person name="Dacks J."/>
            <person name="Roger A.J."/>
        </authorList>
    </citation>
    <scope>NUCLEOTIDE SEQUENCE</scope>
    <source>
        <strain evidence="2">BMAN</strain>
    </source>
</reference>
<dbReference type="SUPFAM" id="SSF51445">
    <property type="entry name" value="(Trans)glycosidases"/>
    <property type="match status" value="1"/>
</dbReference>
<evidence type="ECO:0000313" key="3">
    <source>
        <dbReference type="Proteomes" id="UP001149090"/>
    </source>
</evidence>
<evidence type="ECO:0000256" key="1">
    <source>
        <dbReference type="SAM" id="SignalP"/>
    </source>
</evidence>
<dbReference type="InterPro" id="IPR017853">
    <property type="entry name" value="GH"/>
</dbReference>
<dbReference type="OrthoDB" id="10265686at2759"/>
<accession>A0A9Q0LNR8</accession>
<dbReference type="InterPro" id="IPR045053">
    <property type="entry name" value="MAN-like"/>
</dbReference>
<dbReference type="Gene3D" id="3.20.20.80">
    <property type="entry name" value="Glycosidases"/>
    <property type="match status" value="1"/>
</dbReference>
<dbReference type="InterPro" id="IPR013783">
    <property type="entry name" value="Ig-like_fold"/>
</dbReference>
<organism evidence="2 3">
    <name type="scientific">Anaeramoeba ignava</name>
    <name type="common">Anaerobic marine amoeba</name>
    <dbReference type="NCBI Taxonomy" id="1746090"/>
    <lineage>
        <taxon>Eukaryota</taxon>
        <taxon>Metamonada</taxon>
        <taxon>Anaeramoebidae</taxon>
        <taxon>Anaeramoeba</taxon>
    </lineage>
</organism>
<evidence type="ECO:0000313" key="2">
    <source>
        <dbReference type="EMBL" id="KAJ5076941.1"/>
    </source>
</evidence>
<dbReference type="Proteomes" id="UP001149090">
    <property type="component" value="Unassembled WGS sequence"/>
</dbReference>
<dbReference type="Gene3D" id="2.60.40.10">
    <property type="entry name" value="Immunoglobulins"/>
    <property type="match status" value="1"/>
</dbReference>
<evidence type="ECO:0008006" key="4">
    <source>
        <dbReference type="Google" id="ProtNLM"/>
    </source>
</evidence>
<dbReference type="EMBL" id="JAPDFW010000059">
    <property type="protein sequence ID" value="KAJ5076941.1"/>
    <property type="molecule type" value="Genomic_DNA"/>
</dbReference>
<feature type="chain" id="PRO_5040311212" description="DUF5060 domain-containing protein" evidence="1">
    <location>
        <begin position="20"/>
        <end position="588"/>
    </location>
</feature>
<sequence length="588" mass="67909">MKQIQNIFFIIFLITLIRAQLFTCTSKIENGINSRIIIDIYPHKSISNPFNYSAIALVTEFTHIETNKKFQADAFWYQNYTRSKGGNGEEVLTETGIARFQTRFTPFYAGKFSFAVSLFNQSKKTEVVCSSSEPINVKIPQSQRGIISVSQFNLQYFEDSWTGKSFFPIGENVCWSGTNKKTYDYDSWFFELANEGLGNYARLWLSPFDAFTLENLETGLGKYSLEDAWRLDYVTDLAESLSMRLMFCIESFNSYRSTPPYSYWDVNPYNAQNGGPLDQASEFFFNDQAKKLFLNRLRYIVARFGFSSTVFAWELFNEVDLTDNFSDPDQFLNVKNWHQEMANYLHSISPQMVSTSFSNPVGELNYEIYSLDSLNYSQSHSYGAHDIALDVNSIILLNRFSVSKPSYLGEFGISGDGDQTRSEDPNGIHIHNGIWSSLCSLAAATSMTWWWDSYIAPQNLYPLYKPLAEFVEGIEFNKNFWNICIFSEVPNSVHPYGISTENLALIWIQNVNNTWWNNYQEHLPVNTVDSFQIKIQTDLIDYNDYIIDIYDTFSGKLIHQIFNCKVENLFIIFQVPSFNIDIACKIHR</sequence>
<keyword evidence="3" id="KW-1185">Reference proteome</keyword>
<dbReference type="AlphaFoldDB" id="A0A9Q0LNR8"/>
<proteinExistence type="predicted"/>
<comment type="caution">
    <text evidence="2">The sequence shown here is derived from an EMBL/GenBank/DDBJ whole genome shotgun (WGS) entry which is preliminary data.</text>
</comment>